<dbReference type="EMBL" id="AP028916">
    <property type="protein sequence ID" value="BES97963.1"/>
    <property type="molecule type" value="Genomic_DNA"/>
</dbReference>
<evidence type="ECO:0000313" key="2">
    <source>
        <dbReference type="Proteomes" id="UP001307889"/>
    </source>
</evidence>
<name>A0ABN7B0L4_9HEMI</name>
<protein>
    <submittedName>
        <fullName evidence="1">Uncharacterized protein</fullName>
    </submittedName>
</protein>
<dbReference type="Proteomes" id="UP001307889">
    <property type="component" value="Chromosome 8"/>
</dbReference>
<proteinExistence type="predicted"/>
<organism evidence="1 2">
    <name type="scientific">Nesidiocoris tenuis</name>
    <dbReference type="NCBI Taxonomy" id="355587"/>
    <lineage>
        <taxon>Eukaryota</taxon>
        <taxon>Metazoa</taxon>
        <taxon>Ecdysozoa</taxon>
        <taxon>Arthropoda</taxon>
        <taxon>Hexapoda</taxon>
        <taxon>Insecta</taxon>
        <taxon>Pterygota</taxon>
        <taxon>Neoptera</taxon>
        <taxon>Paraneoptera</taxon>
        <taxon>Hemiptera</taxon>
        <taxon>Heteroptera</taxon>
        <taxon>Panheteroptera</taxon>
        <taxon>Cimicomorpha</taxon>
        <taxon>Miridae</taxon>
        <taxon>Dicyphina</taxon>
        <taxon>Nesidiocoris</taxon>
    </lineage>
</organism>
<gene>
    <name evidence="1" type="ORF">NTJ_10778</name>
</gene>
<accession>A0ABN7B0L4</accession>
<sequence>MHYFPRRVSSRSARRALEWLSIAIMLSCPAAVMSSTHHLDMRNLPEFAHTPDMTPENGLRLIEVRLK</sequence>
<keyword evidence="2" id="KW-1185">Reference proteome</keyword>
<reference evidence="1 2" key="1">
    <citation type="submission" date="2023-09" db="EMBL/GenBank/DDBJ databases">
        <title>Nesidiocoris tenuis whole genome shotgun sequence.</title>
        <authorList>
            <person name="Shibata T."/>
            <person name="Shimoda M."/>
            <person name="Kobayashi T."/>
            <person name="Uehara T."/>
        </authorList>
    </citation>
    <scope>NUCLEOTIDE SEQUENCE [LARGE SCALE GENOMIC DNA]</scope>
    <source>
        <strain evidence="1 2">Japan</strain>
    </source>
</reference>
<evidence type="ECO:0000313" key="1">
    <source>
        <dbReference type="EMBL" id="BES97963.1"/>
    </source>
</evidence>